<evidence type="ECO:0000256" key="1">
    <source>
        <dbReference type="ARBA" id="ARBA00023125"/>
    </source>
</evidence>
<evidence type="ECO:0000313" key="4">
    <source>
        <dbReference type="EMBL" id="CAH3111825.1"/>
    </source>
</evidence>
<dbReference type="SUPFAM" id="SSF47095">
    <property type="entry name" value="HMG-box"/>
    <property type="match status" value="3"/>
</dbReference>
<dbReference type="Proteomes" id="UP001159405">
    <property type="component" value="Unassembled WGS sequence"/>
</dbReference>
<evidence type="ECO:0000313" key="5">
    <source>
        <dbReference type="Proteomes" id="UP001159405"/>
    </source>
</evidence>
<dbReference type="SMART" id="SM00398">
    <property type="entry name" value="HMG"/>
    <property type="match status" value="3"/>
</dbReference>
<dbReference type="CDD" id="cd00084">
    <property type="entry name" value="HMG-box_SF"/>
    <property type="match status" value="2"/>
</dbReference>
<feature type="domain" description="HMG box" evidence="3">
    <location>
        <begin position="213"/>
        <end position="279"/>
    </location>
</feature>
<proteinExistence type="predicted"/>
<keyword evidence="5" id="KW-1185">Reference proteome</keyword>
<organism evidence="4 5">
    <name type="scientific">Porites lobata</name>
    <dbReference type="NCBI Taxonomy" id="104759"/>
    <lineage>
        <taxon>Eukaryota</taxon>
        <taxon>Metazoa</taxon>
        <taxon>Cnidaria</taxon>
        <taxon>Anthozoa</taxon>
        <taxon>Hexacorallia</taxon>
        <taxon>Scleractinia</taxon>
        <taxon>Fungiina</taxon>
        <taxon>Poritidae</taxon>
        <taxon>Porites</taxon>
    </lineage>
</organism>
<sequence>MSLFRRCYTFVREPLSIRQVFLPRTLVSHGFAILKTKPAKVEIPKHPPNSFMLFVNANRSLTQSEYPDKKPKEIMSLLSDKWRKMSEDEKAPYKNAYASRMKEYNAPLAKIPKKPPGVFGLFLKEKYSEVESNNPGVKTPEIMSAISDEWNGLSDSEKEQWQEKREILMQQYKEKVMNFGHGMSAEERAFIEKKRGALVHKIEKEKKTLLGYPKRPLSAFILFSQKNAEAEGVANLPVAERAKIMGRKWRELSSVEKEVYFEESRKAREKFQKDVAEWKENNPEDA</sequence>
<name>A0ABN8NJK5_9CNID</name>
<keyword evidence="2" id="KW-0539">Nucleus</keyword>
<dbReference type="PANTHER" id="PTHR48112">
    <property type="entry name" value="HIGH MOBILITY GROUP PROTEIN DSP1"/>
    <property type="match status" value="1"/>
</dbReference>
<feature type="DNA-binding region" description="HMG box" evidence="2">
    <location>
        <begin position="44"/>
        <end position="112"/>
    </location>
</feature>
<accession>A0ABN8NJK5</accession>
<feature type="domain" description="HMG box" evidence="3">
    <location>
        <begin position="112"/>
        <end position="180"/>
    </location>
</feature>
<feature type="DNA-binding region" description="HMG box" evidence="2">
    <location>
        <begin position="213"/>
        <end position="279"/>
    </location>
</feature>
<evidence type="ECO:0000259" key="3">
    <source>
        <dbReference type="PROSITE" id="PS50118"/>
    </source>
</evidence>
<dbReference type="InterPro" id="IPR050342">
    <property type="entry name" value="HMGB"/>
</dbReference>
<gene>
    <name evidence="4" type="ORF">PLOB_00020646</name>
</gene>
<protein>
    <recommendedName>
        <fullName evidence="3">HMG box domain-containing protein</fullName>
    </recommendedName>
</protein>
<dbReference type="InterPro" id="IPR036910">
    <property type="entry name" value="HMG_box_dom_sf"/>
</dbReference>
<dbReference type="Gene3D" id="1.10.30.10">
    <property type="entry name" value="High mobility group box domain"/>
    <property type="match status" value="3"/>
</dbReference>
<dbReference type="PROSITE" id="PS50118">
    <property type="entry name" value="HMG_BOX_2"/>
    <property type="match status" value="3"/>
</dbReference>
<dbReference type="EMBL" id="CALNXK010000024">
    <property type="protein sequence ID" value="CAH3111825.1"/>
    <property type="molecule type" value="Genomic_DNA"/>
</dbReference>
<feature type="domain" description="HMG box" evidence="3">
    <location>
        <begin position="44"/>
        <end position="112"/>
    </location>
</feature>
<keyword evidence="1 2" id="KW-0238">DNA-binding</keyword>
<comment type="caution">
    <text evidence="4">The sequence shown here is derived from an EMBL/GenBank/DDBJ whole genome shotgun (WGS) entry which is preliminary data.</text>
</comment>
<feature type="DNA-binding region" description="HMG box" evidence="2">
    <location>
        <begin position="112"/>
        <end position="180"/>
    </location>
</feature>
<dbReference type="PANTHER" id="PTHR48112:SF22">
    <property type="entry name" value="MITOCHONDRIAL TRANSCRIPTION FACTOR A, ISOFORM B"/>
    <property type="match status" value="1"/>
</dbReference>
<dbReference type="Pfam" id="PF00505">
    <property type="entry name" value="HMG_box"/>
    <property type="match status" value="3"/>
</dbReference>
<reference evidence="4 5" key="1">
    <citation type="submission" date="2022-05" db="EMBL/GenBank/DDBJ databases">
        <authorList>
            <consortium name="Genoscope - CEA"/>
            <person name="William W."/>
        </authorList>
    </citation>
    <scope>NUCLEOTIDE SEQUENCE [LARGE SCALE GENOMIC DNA]</scope>
</reference>
<dbReference type="InterPro" id="IPR009071">
    <property type="entry name" value="HMG_box_dom"/>
</dbReference>
<evidence type="ECO:0000256" key="2">
    <source>
        <dbReference type="PROSITE-ProRule" id="PRU00267"/>
    </source>
</evidence>